<accession>A0A511X5D3</accession>
<proteinExistence type="predicted"/>
<dbReference type="STRING" id="1120919.GCA_000429165_00035"/>
<dbReference type="RefSeq" id="WP_026396349.1">
    <property type="nucleotide sequence ID" value="NZ_AUBI01000001.1"/>
</dbReference>
<reference evidence="1 2" key="1">
    <citation type="submission" date="2019-07" db="EMBL/GenBank/DDBJ databases">
        <title>Whole genome shotgun sequence of Acetobacter nitrogenifigens NBRC 105050.</title>
        <authorList>
            <person name="Hosoyama A."/>
            <person name="Uohara A."/>
            <person name="Ohji S."/>
            <person name="Ichikawa N."/>
        </authorList>
    </citation>
    <scope>NUCLEOTIDE SEQUENCE [LARGE SCALE GENOMIC DNA]</scope>
    <source>
        <strain evidence="1 2">NBRC 105050</strain>
    </source>
</reference>
<evidence type="ECO:0000313" key="2">
    <source>
        <dbReference type="Proteomes" id="UP000321635"/>
    </source>
</evidence>
<dbReference type="Proteomes" id="UP000321635">
    <property type="component" value="Unassembled WGS sequence"/>
</dbReference>
<sequence>MADLASITSLENLISTVAGKHESSAVKADIALAGNALSLLVNALVPNLAPGVDLSGIDAGLSKAFDGITAVISAVEGAASTETVTNA</sequence>
<evidence type="ECO:0000313" key="1">
    <source>
        <dbReference type="EMBL" id="GEN58151.1"/>
    </source>
</evidence>
<keyword evidence="2" id="KW-1185">Reference proteome</keyword>
<dbReference type="AlphaFoldDB" id="A0A511X5D3"/>
<comment type="caution">
    <text evidence="1">The sequence shown here is derived from an EMBL/GenBank/DDBJ whole genome shotgun (WGS) entry which is preliminary data.</text>
</comment>
<dbReference type="OrthoDB" id="7225333at2"/>
<protein>
    <submittedName>
        <fullName evidence="1">Uncharacterized protein</fullName>
    </submittedName>
</protein>
<name>A0A511X5D3_9PROT</name>
<organism evidence="1 2">
    <name type="scientific">Acetobacter nitrogenifigens DSM 23921 = NBRC 105050</name>
    <dbReference type="NCBI Taxonomy" id="1120919"/>
    <lineage>
        <taxon>Bacteria</taxon>
        <taxon>Pseudomonadati</taxon>
        <taxon>Pseudomonadota</taxon>
        <taxon>Alphaproteobacteria</taxon>
        <taxon>Acetobacterales</taxon>
        <taxon>Acetobacteraceae</taxon>
        <taxon>Acetobacter</taxon>
    </lineage>
</organism>
<dbReference type="EMBL" id="BJYF01000001">
    <property type="protein sequence ID" value="GEN58151.1"/>
    <property type="molecule type" value="Genomic_DNA"/>
</dbReference>
<gene>
    <name evidence="1" type="ORF">ANI02nite_00350</name>
</gene>